<dbReference type="AlphaFoldDB" id="A0A1W6L423"/>
<dbReference type="Pfam" id="PF00196">
    <property type="entry name" value="GerE"/>
    <property type="match status" value="1"/>
</dbReference>
<dbReference type="GO" id="GO:0006355">
    <property type="term" value="P:regulation of DNA-templated transcription"/>
    <property type="evidence" value="ECO:0007669"/>
    <property type="project" value="InterPro"/>
</dbReference>
<dbReference type="OrthoDB" id="9150154at2"/>
<name>A0A1W6L423_9BURK</name>
<reference evidence="1 2" key="1">
    <citation type="submission" date="2016-04" db="EMBL/GenBank/DDBJ databases">
        <title>Complete genome sequence of natural rubber-degrading, novel Gram-negative bacterium, Rhizobacter gummiphilus strain NS21.</title>
        <authorList>
            <person name="Tabata M."/>
            <person name="Kasai D."/>
            <person name="Fukuda M."/>
        </authorList>
    </citation>
    <scope>NUCLEOTIDE SEQUENCE [LARGE SCALE GENOMIC DNA]</scope>
    <source>
        <strain evidence="1 2">NS21</strain>
    </source>
</reference>
<dbReference type="PRINTS" id="PR00038">
    <property type="entry name" value="HTHLUXR"/>
</dbReference>
<dbReference type="RefSeq" id="WP_085749299.1">
    <property type="nucleotide sequence ID" value="NZ_BSPR01000002.1"/>
</dbReference>
<dbReference type="InterPro" id="IPR016032">
    <property type="entry name" value="Sig_transdc_resp-reg_C-effctor"/>
</dbReference>
<accession>A0A1W6L423</accession>
<dbReference type="KEGG" id="rgu:A4W93_03525"/>
<sequence>MTVEHAVLSVPAHFAPTLWSEPRPAWPGASGLHELLLAMLDEVDHPMLLVSAGLRLLHANRAASRRLRAGDALRVENGAVRAASDRDTALVASAVQGASARGLRRLVRLAGPAAPAPLAVLPLVPDADVALLVLARADAVEPLTLQCFAQSHGLTGAESKVLAALCWGASPQDIARDQGVAMSTVRTHIASLRGKVEVGSVGQLVRRVTMLPPMLSSLTAGLAFRPPVAG</sequence>
<proteinExistence type="predicted"/>
<protein>
    <submittedName>
        <fullName evidence="1">Uncharacterized protein</fullName>
    </submittedName>
</protein>
<dbReference type="SUPFAM" id="SSF46894">
    <property type="entry name" value="C-terminal effector domain of the bipartite response regulators"/>
    <property type="match status" value="1"/>
</dbReference>
<dbReference type="EMBL" id="CP015118">
    <property type="protein sequence ID" value="ARN19061.1"/>
    <property type="molecule type" value="Genomic_DNA"/>
</dbReference>
<dbReference type="InterPro" id="IPR000792">
    <property type="entry name" value="Tscrpt_reg_LuxR_C"/>
</dbReference>
<keyword evidence="2" id="KW-1185">Reference proteome</keyword>
<evidence type="ECO:0000313" key="1">
    <source>
        <dbReference type="EMBL" id="ARN19061.1"/>
    </source>
</evidence>
<dbReference type="Gene3D" id="1.10.10.10">
    <property type="entry name" value="Winged helix-like DNA-binding domain superfamily/Winged helix DNA-binding domain"/>
    <property type="match status" value="1"/>
</dbReference>
<gene>
    <name evidence="1" type="ORF">A4W93_03525</name>
</gene>
<organism evidence="1 2">
    <name type="scientific">Piscinibacter gummiphilus</name>
    <dbReference type="NCBI Taxonomy" id="946333"/>
    <lineage>
        <taxon>Bacteria</taxon>
        <taxon>Pseudomonadati</taxon>
        <taxon>Pseudomonadota</taxon>
        <taxon>Betaproteobacteria</taxon>
        <taxon>Burkholderiales</taxon>
        <taxon>Sphaerotilaceae</taxon>
        <taxon>Piscinibacter</taxon>
    </lineage>
</organism>
<dbReference type="GO" id="GO:0003677">
    <property type="term" value="F:DNA binding"/>
    <property type="evidence" value="ECO:0007669"/>
    <property type="project" value="InterPro"/>
</dbReference>
<dbReference type="STRING" id="946333.A4W93_03525"/>
<dbReference type="SMART" id="SM00421">
    <property type="entry name" value="HTH_LUXR"/>
    <property type="match status" value="1"/>
</dbReference>
<evidence type="ECO:0000313" key="2">
    <source>
        <dbReference type="Proteomes" id="UP000193427"/>
    </source>
</evidence>
<dbReference type="InterPro" id="IPR036388">
    <property type="entry name" value="WH-like_DNA-bd_sf"/>
</dbReference>
<dbReference type="Proteomes" id="UP000193427">
    <property type="component" value="Chromosome"/>
</dbReference>